<evidence type="ECO:0000313" key="1">
    <source>
        <dbReference type="EMBL" id="GME82661.1"/>
    </source>
</evidence>
<name>A0ACB5T8L9_AMBMO</name>
<keyword evidence="2" id="KW-1185">Reference proteome</keyword>
<organism evidence="1 2">
    <name type="scientific">Ambrosiozyma monospora</name>
    <name type="common">Yeast</name>
    <name type="synonym">Endomycopsis monosporus</name>
    <dbReference type="NCBI Taxonomy" id="43982"/>
    <lineage>
        <taxon>Eukaryota</taxon>
        <taxon>Fungi</taxon>
        <taxon>Dikarya</taxon>
        <taxon>Ascomycota</taxon>
        <taxon>Saccharomycotina</taxon>
        <taxon>Pichiomycetes</taxon>
        <taxon>Pichiales</taxon>
        <taxon>Pichiaceae</taxon>
        <taxon>Ambrosiozyma</taxon>
    </lineage>
</organism>
<evidence type="ECO:0000313" key="2">
    <source>
        <dbReference type="Proteomes" id="UP001165064"/>
    </source>
</evidence>
<protein>
    <submittedName>
        <fullName evidence="1">Unnamed protein product</fullName>
    </submittedName>
</protein>
<dbReference type="EMBL" id="BSXS01004256">
    <property type="protein sequence ID" value="GME82661.1"/>
    <property type="molecule type" value="Genomic_DNA"/>
</dbReference>
<comment type="caution">
    <text evidence="1">The sequence shown here is derived from an EMBL/GenBank/DDBJ whole genome shotgun (WGS) entry which is preliminary data.</text>
</comment>
<sequence>MKSPVFEHQFENHKITYLNHHKHNSQLPTPNSQPLTVTFHTHIHLLKSQLTISQYPTIKKMRFSTTFVAILASTAFALNSTPDNSADSEAVAKAIAKGGGSAAIGHAANGIGIAAGLAGIGNFFAEHFGSHSTTAAAAAAPAETTPAPAPAA</sequence>
<accession>A0ACB5T8L9</accession>
<dbReference type="Proteomes" id="UP001165064">
    <property type="component" value="Unassembled WGS sequence"/>
</dbReference>
<reference evidence="1" key="1">
    <citation type="submission" date="2023-04" db="EMBL/GenBank/DDBJ databases">
        <title>Ambrosiozyma monospora NBRC 10751.</title>
        <authorList>
            <person name="Ichikawa N."/>
            <person name="Sato H."/>
            <person name="Tonouchi N."/>
        </authorList>
    </citation>
    <scope>NUCLEOTIDE SEQUENCE</scope>
    <source>
        <strain evidence="1">NBRC 10751</strain>
    </source>
</reference>
<proteinExistence type="predicted"/>
<gene>
    <name evidence="1" type="ORF">Amon02_000567200</name>
</gene>